<dbReference type="FunFam" id="3.30.1360.40:FF:000001">
    <property type="entry name" value="Ribosome-recycling factor"/>
    <property type="match status" value="1"/>
</dbReference>
<proteinExistence type="inferred from homology"/>
<sequence>MYNFLRLKKNLEKIKERFQEEIVSLRTGRATPDLVNKIMVDCYGSKDLLEHLASIVVEDAKTIRIQPWDKSTVLSIEQGIERSNLGLRPVIDKESLRISLPELTSERRKDLLKILKDKLEDAKIAARKTRDEIWSDIQSKEREGDITEDEKFRLKDEMQKIVDDANGELGRIAEKKEKEIIQ</sequence>
<dbReference type="InterPro" id="IPR036191">
    <property type="entry name" value="RRF_sf"/>
</dbReference>
<evidence type="ECO:0000259" key="3">
    <source>
        <dbReference type="Pfam" id="PF01765"/>
    </source>
</evidence>
<dbReference type="Pfam" id="PF01765">
    <property type="entry name" value="RRF"/>
    <property type="match status" value="1"/>
</dbReference>
<dbReference type="InterPro" id="IPR023584">
    <property type="entry name" value="Ribosome_recyc_fac_dom"/>
</dbReference>
<name>A0A1G2LN95_9BACT</name>
<feature type="domain" description="Ribosome recycling factor" evidence="3">
    <location>
        <begin position="18"/>
        <end position="180"/>
    </location>
</feature>
<dbReference type="Gene3D" id="1.10.132.20">
    <property type="entry name" value="Ribosome-recycling factor"/>
    <property type="match status" value="1"/>
</dbReference>
<comment type="caution">
    <text evidence="4">The sequence shown here is derived from an EMBL/GenBank/DDBJ whole genome shotgun (WGS) entry which is preliminary data.</text>
</comment>
<comment type="similarity">
    <text evidence="1">Belongs to the RRF family.</text>
</comment>
<dbReference type="NCBIfam" id="TIGR00496">
    <property type="entry name" value="frr"/>
    <property type="match status" value="1"/>
</dbReference>
<organism evidence="4 5">
    <name type="scientific">Candidatus Tagabacteria bacterium RIFCSPLOWO2_01_FULL_39_11</name>
    <dbReference type="NCBI Taxonomy" id="1802295"/>
    <lineage>
        <taxon>Bacteria</taxon>
        <taxon>Candidatus Tagaibacteriota</taxon>
    </lineage>
</organism>
<dbReference type="InterPro" id="IPR002661">
    <property type="entry name" value="Ribosome_recyc_fac"/>
</dbReference>
<dbReference type="Proteomes" id="UP000178302">
    <property type="component" value="Unassembled WGS sequence"/>
</dbReference>
<gene>
    <name evidence="4" type="ORF">A2909_00530</name>
</gene>
<evidence type="ECO:0000313" key="5">
    <source>
        <dbReference type="Proteomes" id="UP000178302"/>
    </source>
</evidence>
<accession>A0A1G2LN95</accession>
<dbReference type="EMBL" id="MHQZ01000043">
    <property type="protein sequence ID" value="OHA13004.1"/>
    <property type="molecule type" value="Genomic_DNA"/>
</dbReference>
<dbReference type="SUPFAM" id="SSF55194">
    <property type="entry name" value="Ribosome recycling factor, RRF"/>
    <property type="match status" value="1"/>
</dbReference>
<dbReference type="AlphaFoldDB" id="A0A1G2LN95"/>
<keyword evidence="2" id="KW-0648">Protein biosynthesis</keyword>
<evidence type="ECO:0000313" key="4">
    <source>
        <dbReference type="EMBL" id="OHA13004.1"/>
    </source>
</evidence>
<protein>
    <submittedName>
        <fullName evidence="4">Ribosome recycling factor</fullName>
    </submittedName>
</protein>
<dbReference type="GO" id="GO:0043023">
    <property type="term" value="F:ribosomal large subunit binding"/>
    <property type="evidence" value="ECO:0007669"/>
    <property type="project" value="TreeGrafter"/>
</dbReference>
<evidence type="ECO:0000256" key="2">
    <source>
        <dbReference type="ARBA" id="ARBA00022917"/>
    </source>
</evidence>
<dbReference type="Gene3D" id="3.30.1360.40">
    <property type="match status" value="1"/>
</dbReference>
<dbReference type="GO" id="GO:0006412">
    <property type="term" value="P:translation"/>
    <property type="evidence" value="ECO:0007669"/>
    <property type="project" value="UniProtKB-KW"/>
</dbReference>
<dbReference type="PANTHER" id="PTHR20982:SF3">
    <property type="entry name" value="MITOCHONDRIAL RIBOSOME RECYCLING FACTOR PSEUDO 1"/>
    <property type="match status" value="1"/>
</dbReference>
<evidence type="ECO:0000256" key="1">
    <source>
        <dbReference type="ARBA" id="ARBA00005912"/>
    </source>
</evidence>
<dbReference type="PANTHER" id="PTHR20982">
    <property type="entry name" value="RIBOSOME RECYCLING FACTOR"/>
    <property type="match status" value="1"/>
</dbReference>
<reference evidence="4 5" key="1">
    <citation type="journal article" date="2016" name="Nat. Commun.">
        <title>Thousands of microbial genomes shed light on interconnected biogeochemical processes in an aquifer system.</title>
        <authorList>
            <person name="Anantharaman K."/>
            <person name="Brown C.T."/>
            <person name="Hug L.A."/>
            <person name="Sharon I."/>
            <person name="Castelle C.J."/>
            <person name="Probst A.J."/>
            <person name="Thomas B.C."/>
            <person name="Singh A."/>
            <person name="Wilkins M.J."/>
            <person name="Karaoz U."/>
            <person name="Brodie E.L."/>
            <person name="Williams K.H."/>
            <person name="Hubbard S.S."/>
            <person name="Banfield J.F."/>
        </authorList>
    </citation>
    <scope>NUCLEOTIDE SEQUENCE [LARGE SCALE GENOMIC DNA]</scope>
</reference>